<dbReference type="SUPFAM" id="SSF54427">
    <property type="entry name" value="NTF2-like"/>
    <property type="match status" value="1"/>
</dbReference>
<evidence type="ECO:0000256" key="1">
    <source>
        <dbReference type="SAM" id="SignalP"/>
    </source>
</evidence>
<feature type="chain" id="PRO_5045171370" evidence="1">
    <location>
        <begin position="22"/>
        <end position="161"/>
    </location>
</feature>
<dbReference type="Pfam" id="PF14534">
    <property type="entry name" value="DUF4440"/>
    <property type="match status" value="1"/>
</dbReference>
<keyword evidence="1" id="KW-0732">Signal</keyword>
<comment type="caution">
    <text evidence="3">The sequence shown here is derived from an EMBL/GenBank/DDBJ whole genome shotgun (WGS) entry which is preliminary data.</text>
</comment>
<dbReference type="InterPro" id="IPR027843">
    <property type="entry name" value="DUF4440"/>
</dbReference>
<feature type="domain" description="DUF4440" evidence="2">
    <location>
        <begin position="44"/>
        <end position="144"/>
    </location>
</feature>
<evidence type="ECO:0000259" key="2">
    <source>
        <dbReference type="Pfam" id="PF14534"/>
    </source>
</evidence>
<dbReference type="EMBL" id="JAHXZN010000001">
    <property type="protein sequence ID" value="MBW6530413.1"/>
    <property type="molecule type" value="Genomic_DNA"/>
</dbReference>
<reference evidence="3 4" key="1">
    <citation type="submission" date="2021-07" db="EMBL/GenBank/DDBJ databases">
        <title>Sphingomonas sp.</title>
        <authorList>
            <person name="Feng G."/>
            <person name="Li J."/>
            <person name="Pan M."/>
        </authorList>
    </citation>
    <scope>NUCLEOTIDE SEQUENCE [LARGE SCALE GENOMIC DNA]</scope>
    <source>
        <strain evidence="3 4">RRHST34</strain>
    </source>
</reference>
<evidence type="ECO:0000313" key="3">
    <source>
        <dbReference type="EMBL" id="MBW6530413.1"/>
    </source>
</evidence>
<dbReference type="Proteomes" id="UP000759103">
    <property type="component" value="Unassembled WGS sequence"/>
</dbReference>
<accession>A0ABS7BLC2</accession>
<sequence>MRLVPASTVGLVLVLSSPSLAQTQPLKGAEAALAALDMEQKGMVARADVGALDALSAPGLTINAPTGRVLTRAQFLAMMRDGRIGAEDFERTIESVTVDGDVGVVMGREVFTPTPQSELGRTYGAVPLDRRYTNVYRREGGRWRWFARHANVVAKRAAEAR</sequence>
<keyword evidence="4" id="KW-1185">Reference proteome</keyword>
<proteinExistence type="predicted"/>
<dbReference type="Gene3D" id="3.10.450.50">
    <property type="match status" value="1"/>
</dbReference>
<gene>
    <name evidence="3" type="ORF">KZ820_06670</name>
</gene>
<evidence type="ECO:0000313" key="4">
    <source>
        <dbReference type="Proteomes" id="UP000759103"/>
    </source>
</evidence>
<organism evidence="3 4">
    <name type="scientific">Sphingomonas citri</name>
    <dbReference type="NCBI Taxonomy" id="2862499"/>
    <lineage>
        <taxon>Bacteria</taxon>
        <taxon>Pseudomonadati</taxon>
        <taxon>Pseudomonadota</taxon>
        <taxon>Alphaproteobacteria</taxon>
        <taxon>Sphingomonadales</taxon>
        <taxon>Sphingomonadaceae</taxon>
        <taxon>Sphingomonas</taxon>
    </lineage>
</organism>
<feature type="signal peptide" evidence="1">
    <location>
        <begin position="1"/>
        <end position="21"/>
    </location>
</feature>
<dbReference type="InterPro" id="IPR032710">
    <property type="entry name" value="NTF2-like_dom_sf"/>
</dbReference>
<protein>
    <submittedName>
        <fullName evidence="3">Nuclear transport factor 2 family protein</fullName>
    </submittedName>
</protein>
<dbReference type="RefSeq" id="WP_219747778.1">
    <property type="nucleotide sequence ID" value="NZ_JAHXZN010000001.1"/>
</dbReference>
<name>A0ABS7BLC2_9SPHN</name>